<feature type="region of interest" description="Disordered" evidence="1">
    <location>
        <begin position="1"/>
        <end position="44"/>
    </location>
</feature>
<dbReference type="AlphaFoldDB" id="A0A6A6YXY0"/>
<accession>A0A6A6YXY0</accession>
<name>A0A6A6YXY0_9PEZI</name>
<dbReference type="GeneID" id="54454353"/>
<feature type="region of interest" description="Disordered" evidence="1">
    <location>
        <begin position="122"/>
        <end position="153"/>
    </location>
</feature>
<dbReference type="EMBL" id="MU003695">
    <property type="protein sequence ID" value="KAF2813782.1"/>
    <property type="molecule type" value="Genomic_DNA"/>
</dbReference>
<organism evidence="2">
    <name type="scientific">Mytilinidion resinicola</name>
    <dbReference type="NCBI Taxonomy" id="574789"/>
    <lineage>
        <taxon>Eukaryota</taxon>
        <taxon>Fungi</taxon>
        <taxon>Dikarya</taxon>
        <taxon>Ascomycota</taxon>
        <taxon>Pezizomycotina</taxon>
        <taxon>Dothideomycetes</taxon>
        <taxon>Pleosporomycetidae</taxon>
        <taxon>Mytilinidiales</taxon>
        <taxon>Mytilinidiaceae</taxon>
        <taxon>Mytilinidion</taxon>
    </lineage>
</organism>
<evidence type="ECO:0000313" key="4">
    <source>
        <dbReference type="RefSeq" id="XP_033580746.1"/>
    </source>
</evidence>
<feature type="compositionally biased region" description="Basic and acidic residues" evidence="1">
    <location>
        <begin position="18"/>
        <end position="30"/>
    </location>
</feature>
<dbReference type="Proteomes" id="UP000504636">
    <property type="component" value="Unplaced"/>
</dbReference>
<dbReference type="RefSeq" id="XP_033580746.1">
    <property type="nucleotide sequence ID" value="XM_033713460.1"/>
</dbReference>
<sequence>MPSHPSSTLKVKAQSLAGREDEGYRKKEKEKEEEEEEEEERGHQPLLYTSQVFPTAYFMHLSGLAQYLARLSISSAPAIVRGPSQPRKRPCTACPVLSLLLTSPVVVQWHCGVRACSPKDGTANTKPCRGLTQQAVPAASVQKGQKTRRSQSR</sequence>
<evidence type="ECO:0000313" key="2">
    <source>
        <dbReference type="EMBL" id="KAF2813782.1"/>
    </source>
</evidence>
<evidence type="ECO:0000313" key="3">
    <source>
        <dbReference type="Proteomes" id="UP000504636"/>
    </source>
</evidence>
<gene>
    <name evidence="2 4" type="ORF">BDZ99DRAFT_224522</name>
</gene>
<reference evidence="4" key="2">
    <citation type="submission" date="2020-04" db="EMBL/GenBank/DDBJ databases">
        <authorList>
            <consortium name="NCBI Genome Project"/>
        </authorList>
    </citation>
    <scope>NUCLEOTIDE SEQUENCE</scope>
    <source>
        <strain evidence="4">CBS 304.34</strain>
    </source>
</reference>
<proteinExistence type="predicted"/>
<protein>
    <submittedName>
        <fullName evidence="2 4">Uncharacterized protein</fullName>
    </submittedName>
</protein>
<reference evidence="4" key="3">
    <citation type="submission" date="2025-04" db="UniProtKB">
        <authorList>
            <consortium name="RefSeq"/>
        </authorList>
    </citation>
    <scope>IDENTIFICATION</scope>
    <source>
        <strain evidence="4">CBS 304.34</strain>
    </source>
</reference>
<keyword evidence="3" id="KW-1185">Reference proteome</keyword>
<evidence type="ECO:0000256" key="1">
    <source>
        <dbReference type="SAM" id="MobiDB-lite"/>
    </source>
</evidence>
<reference evidence="2 4" key="1">
    <citation type="journal article" date="2020" name="Stud. Mycol.">
        <title>101 Dothideomycetes genomes: a test case for predicting lifestyles and emergence of pathogens.</title>
        <authorList>
            <person name="Haridas S."/>
            <person name="Albert R."/>
            <person name="Binder M."/>
            <person name="Bloem J."/>
            <person name="Labutti K."/>
            <person name="Salamov A."/>
            <person name="Andreopoulos B."/>
            <person name="Baker S."/>
            <person name="Barry K."/>
            <person name="Bills G."/>
            <person name="Bluhm B."/>
            <person name="Cannon C."/>
            <person name="Castanera R."/>
            <person name="Culley D."/>
            <person name="Daum C."/>
            <person name="Ezra D."/>
            <person name="Gonzalez J."/>
            <person name="Henrissat B."/>
            <person name="Kuo A."/>
            <person name="Liang C."/>
            <person name="Lipzen A."/>
            <person name="Lutzoni F."/>
            <person name="Magnuson J."/>
            <person name="Mondo S."/>
            <person name="Nolan M."/>
            <person name="Ohm R."/>
            <person name="Pangilinan J."/>
            <person name="Park H.-J."/>
            <person name="Ramirez L."/>
            <person name="Alfaro M."/>
            <person name="Sun H."/>
            <person name="Tritt A."/>
            <person name="Yoshinaga Y."/>
            <person name="Zwiers L.-H."/>
            <person name="Turgeon B."/>
            <person name="Goodwin S."/>
            <person name="Spatafora J."/>
            <person name="Crous P."/>
            <person name="Grigoriev I."/>
        </authorList>
    </citation>
    <scope>NUCLEOTIDE SEQUENCE</scope>
    <source>
        <strain evidence="2 4">CBS 304.34</strain>
    </source>
</reference>